<dbReference type="AlphaFoldDB" id="A0A4Y2I4G0"/>
<gene>
    <name evidence="1" type="ORF">AVEN_226106_1</name>
</gene>
<comment type="caution">
    <text evidence="1">The sequence shown here is derived from an EMBL/GenBank/DDBJ whole genome shotgun (WGS) entry which is preliminary data.</text>
</comment>
<dbReference type="Proteomes" id="UP000499080">
    <property type="component" value="Unassembled WGS sequence"/>
</dbReference>
<dbReference type="Gene3D" id="3.30.420.10">
    <property type="entry name" value="Ribonuclease H-like superfamily/Ribonuclease H"/>
    <property type="match status" value="1"/>
</dbReference>
<accession>A0A4Y2I4G0</accession>
<dbReference type="InterPro" id="IPR001888">
    <property type="entry name" value="Transposase_1"/>
</dbReference>
<dbReference type="EMBL" id="BGPR01002378">
    <property type="protein sequence ID" value="GBM72465.1"/>
    <property type="molecule type" value="Genomic_DNA"/>
</dbReference>
<evidence type="ECO:0000313" key="1">
    <source>
        <dbReference type="EMBL" id="GBM72465.1"/>
    </source>
</evidence>
<protein>
    <submittedName>
        <fullName evidence="1">Uncharacterized protein</fullName>
    </submittedName>
</protein>
<dbReference type="GO" id="GO:0003676">
    <property type="term" value="F:nucleic acid binding"/>
    <property type="evidence" value="ECO:0007669"/>
    <property type="project" value="InterPro"/>
</dbReference>
<sequence>MHVEAFVPTMDQFENPGLIEIRQLREEPASHGPFEFVVRVKLLTVEELLQESKQMDIGGRQDSYGVILIEYLEYAHTVTANSYCVTLTRLREAIRRKRPGILSDGFILLHDNTRPILLEKLKNFCKVGNLKSFPHTDQFWNAGTISF</sequence>
<dbReference type="Pfam" id="PF01359">
    <property type="entry name" value="Transposase_1"/>
    <property type="match status" value="1"/>
</dbReference>
<dbReference type="OrthoDB" id="6436943at2759"/>
<reference evidence="1 2" key="1">
    <citation type="journal article" date="2019" name="Sci. Rep.">
        <title>Orb-weaving spider Araneus ventricosus genome elucidates the spidroin gene catalogue.</title>
        <authorList>
            <person name="Kono N."/>
            <person name="Nakamura H."/>
            <person name="Ohtoshi R."/>
            <person name="Moran D.A.P."/>
            <person name="Shinohara A."/>
            <person name="Yoshida Y."/>
            <person name="Fujiwara M."/>
            <person name="Mori M."/>
            <person name="Tomita M."/>
            <person name="Arakawa K."/>
        </authorList>
    </citation>
    <scope>NUCLEOTIDE SEQUENCE [LARGE SCALE GENOMIC DNA]</scope>
</reference>
<organism evidence="1 2">
    <name type="scientific">Araneus ventricosus</name>
    <name type="common">Orbweaver spider</name>
    <name type="synonym">Epeira ventricosa</name>
    <dbReference type="NCBI Taxonomy" id="182803"/>
    <lineage>
        <taxon>Eukaryota</taxon>
        <taxon>Metazoa</taxon>
        <taxon>Ecdysozoa</taxon>
        <taxon>Arthropoda</taxon>
        <taxon>Chelicerata</taxon>
        <taxon>Arachnida</taxon>
        <taxon>Araneae</taxon>
        <taxon>Araneomorphae</taxon>
        <taxon>Entelegynae</taxon>
        <taxon>Araneoidea</taxon>
        <taxon>Araneidae</taxon>
        <taxon>Araneus</taxon>
    </lineage>
</organism>
<proteinExistence type="predicted"/>
<name>A0A4Y2I4G0_ARAVE</name>
<evidence type="ECO:0000313" key="2">
    <source>
        <dbReference type="Proteomes" id="UP000499080"/>
    </source>
</evidence>
<dbReference type="InterPro" id="IPR036397">
    <property type="entry name" value="RNaseH_sf"/>
</dbReference>
<keyword evidence="2" id="KW-1185">Reference proteome</keyword>